<dbReference type="PANTHER" id="PTHR32282">
    <property type="entry name" value="BINDING PROTEIN TRANSPEPTIDASE, PUTATIVE-RELATED"/>
    <property type="match status" value="1"/>
</dbReference>
<evidence type="ECO:0000256" key="3">
    <source>
        <dbReference type="ARBA" id="ARBA00004752"/>
    </source>
</evidence>
<evidence type="ECO:0000256" key="27">
    <source>
        <dbReference type="SAM" id="MobiDB-lite"/>
    </source>
</evidence>
<evidence type="ECO:0000313" key="31">
    <source>
        <dbReference type="Proteomes" id="UP000003860"/>
    </source>
</evidence>
<keyword evidence="13 28" id="KW-0812">Transmembrane</keyword>
<keyword evidence="31" id="KW-1185">Reference proteome</keyword>
<evidence type="ECO:0000256" key="24">
    <source>
        <dbReference type="ARBA" id="ARBA00044770"/>
    </source>
</evidence>
<feature type="compositionally biased region" description="Low complexity" evidence="27">
    <location>
        <begin position="812"/>
        <end position="833"/>
    </location>
</feature>
<dbReference type="UniPathway" id="UPA00219"/>
<dbReference type="eggNOG" id="COG0744">
    <property type="taxonomic scope" value="Bacteria"/>
</dbReference>
<feature type="compositionally biased region" description="Low complexity" evidence="27">
    <location>
        <begin position="843"/>
        <end position="857"/>
    </location>
</feature>
<dbReference type="InterPro" id="IPR050396">
    <property type="entry name" value="Glycosyltr_51/Transpeptidase"/>
</dbReference>
<evidence type="ECO:0000256" key="2">
    <source>
        <dbReference type="ARBA" id="ARBA00004401"/>
    </source>
</evidence>
<sequence>MKANEKAASGTDKQKKKKKTPSSPASKFTLAVIKTVFVILISLGCVVGGVLGGAVLGYIKTASPITPDQLEMTKVTFIYDKDGKEMTQVKGGENRILAEHSEIPDNMRHAFIAIEDSRFKKHSGVDKKRFVGAALSYILKFGNADYGGSTITQQLVKNITGNTDSTVKRKVQEAWQAIDLEKKMSKDQILDNYMNRINTGLGCWGVQAAAKKFFNKDIKDLSLAECASIAGVTKSPGTYDPTLSEKSKAANKERQKIILDEMLRQKYITQNEHDEAVAEPLKVYKGTSEGAKKSNNVQSYFEDYVLTQVKNDLMKKYNLSSNNATIKLYNGGLKIYTTQDSNLQKIMNEEFTNPKNFTANEKISNPDMQAQAAMLVMDPTTGQIRGMYGAYGEKKANFTLNRATDMKRQPGSSFKPIAVYGPAIDLGIITPATVIDDVPVYLDKEHPTTPYPRNAETGVYEGLLTIRRAIQKSQNVVAAQVWMNLLGAQNSINYLKKVNIDRSKEGYVSMALGGLNEGVNPLIMASAYVPFDNKGVYLEPISYTKVTDDKGNVILDKKTDQKRNIAYKETTAFLMTSMMRDVVTNGTASISGGLGRGSLGTVKNSSGKVIPTAGKTGTTNDTYDKWFVGYSPYYVGATWYGYNYNKTLKGQEVYQALNLWNKVMNRAHAKLEPKDFSQPQGLVKKTICIYSGKLVGPYCSGDPRGNAIKTEYFAKGTEPTDTCNVHVLAKVDTSSKDIYGRPLLANPFCPPSLVKEKVFIKRPVPYLPKSPLKGSLSLTIKDWIYQLSEEEYCTKHGKGATNVIPPNNPATPSQNTGNSSSGNTQNGNNGSPSKPTNSGGTPSDSSNSGGNLDDIIP</sequence>
<evidence type="ECO:0000256" key="22">
    <source>
        <dbReference type="ARBA" id="ARBA00023316"/>
    </source>
</evidence>
<comment type="catalytic activity">
    <reaction evidence="25">
        <text>[GlcNAc-(1-&gt;4)-Mur2Ac(oyl-L-Ala-gamma-D-Glu-L-Lys-D-Ala-D-Ala)](n)-di-trans,octa-cis-undecaprenyl diphosphate + beta-D-GlcNAc-(1-&gt;4)-Mur2Ac(oyl-L-Ala-gamma-D-Glu-L-Lys-D-Ala-D-Ala)-di-trans,octa-cis-undecaprenyl diphosphate = [GlcNAc-(1-&gt;4)-Mur2Ac(oyl-L-Ala-gamma-D-Glu-L-Lys-D-Ala-D-Ala)](n+1)-di-trans,octa-cis-undecaprenyl diphosphate + di-trans,octa-cis-undecaprenyl diphosphate + H(+)</text>
        <dbReference type="Rhea" id="RHEA:23708"/>
        <dbReference type="Rhea" id="RHEA-COMP:9602"/>
        <dbReference type="Rhea" id="RHEA-COMP:9603"/>
        <dbReference type="ChEBI" id="CHEBI:15378"/>
        <dbReference type="ChEBI" id="CHEBI:58405"/>
        <dbReference type="ChEBI" id="CHEBI:60033"/>
        <dbReference type="ChEBI" id="CHEBI:78435"/>
        <dbReference type="EC" id="2.4.99.28"/>
    </reaction>
</comment>
<dbReference type="GO" id="GO:0009252">
    <property type="term" value="P:peptidoglycan biosynthetic process"/>
    <property type="evidence" value="ECO:0007669"/>
    <property type="project" value="UniProtKB-UniPathway"/>
</dbReference>
<dbReference type="GO" id="GO:0071555">
    <property type="term" value="P:cell wall organization"/>
    <property type="evidence" value="ECO:0007669"/>
    <property type="project" value="UniProtKB-KW"/>
</dbReference>
<comment type="subcellular location">
    <subcellularLocation>
        <location evidence="2">Cell membrane</location>
        <topology evidence="2">Single-pass type II membrane protein</topology>
    </subcellularLocation>
</comment>
<keyword evidence="21" id="KW-0511">Multifunctional enzyme</keyword>
<evidence type="ECO:0000256" key="20">
    <source>
        <dbReference type="ARBA" id="ARBA00023251"/>
    </source>
</evidence>
<dbReference type="GO" id="GO:0005886">
    <property type="term" value="C:plasma membrane"/>
    <property type="evidence" value="ECO:0007669"/>
    <property type="project" value="UniProtKB-SubCell"/>
</dbReference>
<keyword evidence="15" id="KW-0133">Cell shape</keyword>
<comment type="pathway">
    <text evidence="3">Cell wall biogenesis; peptidoglycan biosynthesis.</text>
</comment>
<dbReference type="InterPro" id="IPR012338">
    <property type="entry name" value="Beta-lactam/transpept-like"/>
</dbReference>
<evidence type="ECO:0000259" key="29">
    <source>
        <dbReference type="Pfam" id="PF00912"/>
    </source>
</evidence>
<keyword evidence="11 30" id="KW-0328">Glycosyltransferase</keyword>
<dbReference type="Pfam" id="PF00912">
    <property type="entry name" value="Transgly"/>
    <property type="match status" value="1"/>
</dbReference>
<dbReference type="FunFam" id="1.10.3810.10:FF:000001">
    <property type="entry name" value="Penicillin-binding protein 1A"/>
    <property type="match status" value="1"/>
</dbReference>
<dbReference type="GO" id="GO:0046677">
    <property type="term" value="P:response to antibiotic"/>
    <property type="evidence" value="ECO:0007669"/>
    <property type="project" value="UniProtKB-KW"/>
</dbReference>
<evidence type="ECO:0000256" key="16">
    <source>
        <dbReference type="ARBA" id="ARBA00022968"/>
    </source>
</evidence>
<dbReference type="STRING" id="588581.Cpap_0117"/>
<dbReference type="GO" id="GO:0008955">
    <property type="term" value="F:peptidoglycan glycosyltransferase activity"/>
    <property type="evidence" value="ECO:0007669"/>
    <property type="project" value="UniProtKB-EC"/>
</dbReference>
<evidence type="ECO:0000313" key="30">
    <source>
        <dbReference type="EMBL" id="EGD45750.1"/>
    </source>
</evidence>
<evidence type="ECO:0000256" key="25">
    <source>
        <dbReference type="ARBA" id="ARBA00049902"/>
    </source>
</evidence>
<evidence type="ECO:0000256" key="21">
    <source>
        <dbReference type="ARBA" id="ARBA00023268"/>
    </source>
</evidence>
<keyword evidence="22" id="KW-0961">Cell wall biogenesis/degradation</keyword>
<evidence type="ECO:0000256" key="6">
    <source>
        <dbReference type="ARBA" id="ARBA00012448"/>
    </source>
</evidence>
<dbReference type="GO" id="GO:0008360">
    <property type="term" value="P:regulation of cell shape"/>
    <property type="evidence" value="ECO:0007669"/>
    <property type="project" value="UniProtKB-KW"/>
</dbReference>
<evidence type="ECO:0000256" key="8">
    <source>
        <dbReference type="ARBA" id="ARBA00022475"/>
    </source>
</evidence>
<evidence type="ECO:0000256" key="28">
    <source>
        <dbReference type="SAM" id="Phobius"/>
    </source>
</evidence>
<feature type="domain" description="Glycosyl transferase family 51" evidence="29">
    <location>
        <begin position="83"/>
        <end position="262"/>
    </location>
</feature>
<comment type="pathway">
    <text evidence="26">Glycan biosynthesis.</text>
</comment>
<name>F1TID3_9FIRM</name>
<dbReference type="Gene3D" id="3.40.710.10">
    <property type="entry name" value="DD-peptidase/beta-lactamase superfamily"/>
    <property type="match status" value="1"/>
</dbReference>
<keyword evidence="16" id="KW-0735">Signal-anchor</keyword>
<organism evidence="30 31">
    <name type="scientific">Ruminiclostridium papyrosolvens DSM 2782</name>
    <dbReference type="NCBI Taxonomy" id="588581"/>
    <lineage>
        <taxon>Bacteria</taxon>
        <taxon>Bacillati</taxon>
        <taxon>Bacillota</taxon>
        <taxon>Clostridia</taxon>
        <taxon>Eubacteriales</taxon>
        <taxon>Oscillospiraceae</taxon>
        <taxon>Ruminiclostridium</taxon>
    </lineage>
</organism>
<dbReference type="RefSeq" id="WP_004622396.1">
    <property type="nucleotide sequence ID" value="NZ_ACXX02000020.1"/>
</dbReference>
<keyword evidence="14" id="KW-0378">Hydrolase</keyword>
<feature type="compositionally biased region" description="Low complexity" evidence="27">
    <location>
        <begin position="1"/>
        <end position="11"/>
    </location>
</feature>
<comment type="similarity">
    <text evidence="5">In the N-terminal section; belongs to the glycosyltransferase 51 family.</text>
</comment>
<dbReference type="OrthoDB" id="9766909at2"/>
<dbReference type="InterPro" id="IPR001264">
    <property type="entry name" value="Glyco_trans_51"/>
</dbReference>
<evidence type="ECO:0000256" key="14">
    <source>
        <dbReference type="ARBA" id="ARBA00022801"/>
    </source>
</evidence>
<dbReference type="InterPro" id="IPR036950">
    <property type="entry name" value="PBP_transglycosylase"/>
</dbReference>
<keyword evidence="12 30" id="KW-0808">Transferase</keyword>
<comment type="function">
    <text evidence="1">Cell wall formation. Synthesis of cross-linked peptidoglycan from the lipid intermediates. The enzyme has a penicillin-insensitive transglycosylase N-terminal domain (formation of linear glycan strands) and a penicillin-sensitive transpeptidase C-terminal domain (cross-linking of the peptide subunits).</text>
</comment>
<feature type="region of interest" description="Disordered" evidence="27">
    <location>
        <begin position="1"/>
        <end position="23"/>
    </location>
</feature>
<dbReference type="SUPFAM" id="SSF56601">
    <property type="entry name" value="beta-lactamase/transpeptidase-like"/>
    <property type="match status" value="1"/>
</dbReference>
<keyword evidence="19 28" id="KW-0472">Membrane</keyword>
<keyword evidence="18 28" id="KW-1133">Transmembrane helix</keyword>
<evidence type="ECO:0000256" key="1">
    <source>
        <dbReference type="ARBA" id="ARBA00002624"/>
    </source>
</evidence>
<evidence type="ECO:0000256" key="9">
    <source>
        <dbReference type="ARBA" id="ARBA00022645"/>
    </source>
</evidence>
<dbReference type="GO" id="GO:0009002">
    <property type="term" value="F:serine-type D-Ala-D-Ala carboxypeptidase activity"/>
    <property type="evidence" value="ECO:0007669"/>
    <property type="project" value="UniProtKB-EC"/>
</dbReference>
<evidence type="ECO:0000256" key="5">
    <source>
        <dbReference type="ARBA" id="ARBA00007739"/>
    </source>
</evidence>
<dbReference type="EC" id="2.4.99.28" evidence="24"/>
<comment type="similarity">
    <text evidence="4">In the C-terminal section; belongs to the transpeptidase family.</text>
</comment>
<evidence type="ECO:0000256" key="17">
    <source>
        <dbReference type="ARBA" id="ARBA00022984"/>
    </source>
</evidence>
<keyword evidence="20" id="KW-0046">Antibiotic resistance</keyword>
<reference evidence="30" key="1">
    <citation type="submission" date="2009-07" db="EMBL/GenBank/DDBJ databases">
        <authorList>
            <consortium name="US DOE Joint Genome Institute (JGI-PGF)"/>
            <person name="Lucas S."/>
            <person name="Copeland A."/>
            <person name="Lapidus A."/>
            <person name="Glavina del Rio T."/>
            <person name="Tice H."/>
            <person name="Bruce D."/>
            <person name="Goodwin L."/>
            <person name="Pitluck S."/>
            <person name="Larimer F."/>
            <person name="Land M.L."/>
            <person name="Mouttaki H."/>
            <person name="He Z."/>
            <person name="Zhou J."/>
            <person name="Hemme C.L."/>
        </authorList>
    </citation>
    <scope>NUCLEOTIDE SEQUENCE [LARGE SCALE GENOMIC DNA]</scope>
    <source>
        <strain evidence="30">DSM 2782</strain>
    </source>
</reference>
<evidence type="ECO:0000256" key="7">
    <source>
        <dbReference type="ARBA" id="ARBA00018638"/>
    </source>
</evidence>
<accession>F1TID3</accession>
<evidence type="ECO:0000256" key="26">
    <source>
        <dbReference type="ARBA" id="ARBA00060592"/>
    </source>
</evidence>
<evidence type="ECO:0000256" key="18">
    <source>
        <dbReference type="ARBA" id="ARBA00022989"/>
    </source>
</evidence>
<feature type="transmembrane region" description="Helical" evidence="28">
    <location>
        <begin position="36"/>
        <end position="59"/>
    </location>
</feature>
<evidence type="ECO:0000256" key="12">
    <source>
        <dbReference type="ARBA" id="ARBA00022679"/>
    </source>
</evidence>
<evidence type="ECO:0000256" key="13">
    <source>
        <dbReference type="ARBA" id="ARBA00022692"/>
    </source>
</evidence>
<evidence type="ECO:0000256" key="19">
    <source>
        <dbReference type="ARBA" id="ARBA00023136"/>
    </source>
</evidence>
<evidence type="ECO:0000256" key="4">
    <source>
        <dbReference type="ARBA" id="ARBA00007090"/>
    </source>
</evidence>
<evidence type="ECO:0000256" key="23">
    <source>
        <dbReference type="ARBA" id="ARBA00034000"/>
    </source>
</evidence>
<dbReference type="Proteomes" id="UP000003860">
    <property type="component" value="Unassembled WGS sequence"/>
</dbReference>
<evidence type="ECO:0000256" key="10">
    <source>
        <dbReference type="ARBA" id="ARBA00022670"/>
    </source>
</evidence>
<dbReference type="EC" id="3.4.16.4" evidence="6"/>
<comment type="caution">
    <text evidence="30">The sequence shown here is derived from an EMBL/GenBank/DDBJ whole genome shotgun (WGS) entry which is preliminary data.</text>
</comment>
<protein>
    <recommendedName>
        <fullName evidence="7">Penicillin-binding protein 1A</fullName>
        <ecNumber evidence="24">2.4.99.28</ecNumber>
        <ecNumber evidence="6">3.4.16.4</ecNumber>
    </recommendedName>
</protein>
<dbReference type="InterPro" id="IPR023346">
    <property type="entry name" value="Lysozyme-like_dom_sf"/>
</dbReference>
<dbReference type="SUPFAM" id="SSF53955">
    <property type="entry name" value="Lysozyme-like"/>
    <property type="match status" value="1"/>
</dbReference>
<keyword evidence="17" id="KW-0573">Peptidoglycan synthesis</keyword>
<evidence type="ECO:0000256" key="15">
    <source>
        <dbReference type="ARBA" id="ARBA00022960"/>
    </source>
</evidence>
<evidence type="ECO:0000256" key="11">
    <source>
        <dbReference type="ARBA" id="ARBA00022676"/>
    </source>
</evidence>
<reference evidence="30" key="2">
    <citation type="submission" date="2011-01" db="EMBL/GenBank/DDBJ databases">
        <title>The Non-contiguous Finished genome of Clostridium papyrosolvens.</title>
        <authorList>
            <person name="Lucas S."/>
            <person name="Copeland A."/>
            <person name="Lapidus A."/>
            <person name="Cheng J.-F."/>
            <person name="Goodwin L."/>
            <person name="Pitluck S."/>
            <person name="Misra M."/>
            <person name="Chertkov O."/>
            <person name="Detter J.C."/>
            <person name="Han C."/>
            <person name="Tapia R."/>
            <person name="Land M."/>
            <person name="Hauser L."/>
            <person name="Kyrpides N."/>
            <person name="Ivanova N."/>
            <person name="Pagani I."/>
            <person name="Mouttaki H."/>
            <person name="He Z."/>
            <person name="Zhou J."/>
            <person name="Hemme C.L."/>
            <person name="Woyke T."/>
        </authorList>
    </citation>
    <scope>NUCLEOTIDE SEQUENCE [LARGE SCALE GENOMIC DNA]</scope>
    <source>
        <strain evidence="30">DSM 2782</strain>
    </source>
</reference>
<dbReference type="Gene3D" id="1.10.3810.10">
    <property type="entry name" value="Biosynthetic peptidoglycan transglycosylase-like"/>
    <property type="match status" value="1"/>
</dbReference>
<gene>
    <name evidence="30" type="ORF">Cpap_0117</name>
</gene>
<dbReference type="EMBL" id="ACXX02000020">
    <property type="protein sequence ID" value="EGD45750.1"/>
    <property type="molecule type" value="Genomic_DNA"/>
</dbReference>
<dbReference type="PANTHER" id="PTHR32282:SF33">
    <property type="entry name" value="PEPTIDOGLYCAN GLYCOSYLTRANSFERASE"/>
    <property type="match status" value="1"/>
</dbReference>
<keyword evidence="8" id="KW-1003">Cell membrane</keyword>
<proteinExistence type="inferred from homology"/>
<keyword evidence="10" id="KW-0645">Protease</keyword>
<dbReference type="GO" id="GO:0006508">
    <property type="term" value="P:proteolysis"/>
    <property type="evidence" value="ECO:0007669"/>
    <property type="project" value="UniProtKB-KW"/>
</dbReference>
<feature type="region of interest" description="Disordered" evidence="27">
    <location>
        <begin position="798"/>
        <end position="857"/>
    </location>
</feature>
<comment type="catalytic activity">
    <reaction evidence="23">
        <text>Preferential cleavage: (Ac)2-L-Lys-D-Ala-|-D-Ala. Also transpeptidation of peptidyl-alanyl moieties that are N-acyl substituents of D-alanine.</text>
        <dbReference type="EC" id="3.4.16.4"/>
    </reaction>
</comment>
<keyword evidence="9" id="KW-0121">Carboxypeptidase</keyword>
<dbReference type="AlphaFoldDB" id="F1TID3"/>